<evidence type="ECO:0000313" key="1">
    <source>
        <dbReference type="EMBL" id="KYM87987.1"/>
    </source>
</evidence>
<sequence>MLPSTIRDRFDHIYVIYMGVPLGENVRTESSFAEFAALPKNNIKGRFLQRGTVCANFYPAIRSYRLENNPDPLRAVSCRKIPADRVLPLNSARRWEANDKHCRRCGEVSETLPHVLCHCGIHSAAIQLRHDAVLHRLWKATRLPVVRVNQRVE</sequence>
<dbReference type="STRING" id="520822.A0A151I5A2"/>
<name>A0A151I5A2_9HYME</name>
<keyword evidence="2" id="KW-1185">Reference proteome</keyword>
<proteinExistence type="predicted"/>
<protein>
    <submittedName>
        <fullName evidence="1">Uncharacterized protein</fullName>
    </submittedName>
</protein>
<reference evidence="1 2" key="1">
    <citation type="submission" date="2015-09" db="EMBL/GenBank/DDBJ databases">
        <title>Atta colombica WGS genome.</title>
        <authorList>
            <person name="Nygaard S."/>
            <person name="Hu H."/>
            <person name="Boomsma J."/>
            <person name="Zhang G."/>
        </authorList>
    </citation>
    <scope>NUCLEOTIDE SEQUENCE [LARGE SCALE GENOMIC DNA]</scope>
    <source>
        <strain evidence="1">Treedump-2</strain>
        <tissue evidence="1">Whole body</tissue>
    </source>
</reference>
<dbReference type="AlphaFoldDB" id="A0A151I5A2"/>
<dbReference type="EMBL" id="KQ976426">
    <property type="protein sequence ID" value="KYM87987.1"/>
    <property type="molecule type" value="Genomic_DNA"/>
</dbReference>
<organism evidence="1 2">
    <name type="scientific">Atta colombica</name>
    <dbReference type="NCBI Taxonomy" id="520822"/>
    <lineage>
        <taxon>Eukaryota</taxon>
        <taxon>Metazoa</taxon>
        <taxon>Ecdysozoa</taxon>
        <taxon>Arthropoda</taxon>
        <taxon>Hexapoda</taxon>
        <taxon>Insecta</taxon>
        <taxon>Pterygota</taxon>
        <taxon>Neoptera</taxon>
        <taxon>Endopterygota</taxon>
        <taxon>Hymenoptera</taxon>
        <taxon>Apocrita</taxon>
        <taxon>Aculeata</taxon>
        <taxon>Formicoidea</taxon>
        <taxon>Formicidae</taxon>
        <taxon>Myrmicinae</taxon>
        <taxon>Atta</taxon>
    </lineage>
</organism>
<dbReference type="Proteomes" id="UP000078540">
    <property type="component" value="Unassembled WGS sequence"/>
</dbReference>
<evidence type="ECO:0000313" key="2">
    <source>
        <dbReference type="Proteomes" id="UP000078540"/>
    </source>
</evidence>
<gene>
    <name evidence="1" type="ORF">ALC53_03205</name>
</gene>
<accession>A0A151I5A2</accession>